<reference evidence="1 2" key="1">
    <citation type="journal article" date="2014" name="Nat. Commun.">
        <title>Klebsormidium flaccidum genome reveals primary factors for plant terrestrial adaptation.</title>
        <authorList>
            <person name="Hori K."/>
            <person name="Maruyama F."/>
            <person name="Fujisawa T."/>
            <person name="Togashi T."/>
            <person name="Yamamoto N."/>
            <person name="Seo M."/>
            <person name="Sato S."/>
            <person name="Yamada T."/>
            <person name="Mori H."/>
            <person name="Tajima N."/>
            <person name="Moriyama T."/>
            <person name="Ikeuchi M."/>
            <person name="Watanabe M."/>
            <person name="Wada H."/>
            <person name="Kobayashi K."/>
            <person name="Saito M."/>
            <person name="Masuda T."/>
            <person name="Sasaki-Sekimoto Y."/>
            <person name="Mashiguchi K."/>
            <person name="Awai K."/>
            <person name="Shimojima M."/>
            <person name="Masuda S."/>
            <person name="Iwai M."/>
            <person name="Nobusawa T."/>
            <person name="Narise T."/>
            <person name="Kondo S."/>
            <person name="Saito H."/>
            <person name="Sato R."/>
            <person name="Murakawa M."/>
            <person name="Ihara Y."/>
            <person name="Oshima-Yamada Y."/>
            <person name="Ohtaka K."/>
            <person name="Satoh M."/>
            <person name="Sonobe K."/>
            <person name="Ishii M."/>
            <person name="Ohtani R."/>
            <person name="Kanamori-Sato M."/>
            <person name="Honoki R."/>
            <person name="Miyazaki D."/>
            <person name="Mochizuki H."/>
            <person name="Umetsu J."/>
            <person name="Higashi K."/>
            <person name="Shibata D."/>
            <person name="Kamiya Y."/>
            <person name="Sato N."/>
            <person name="Nakamura Y."/>
            <person name="Tabata S."/>
            <person name="Ida S."/>
            <person name="Kurokawa K."/>
            <person name="Ohta H."/>
        </authorList>
    </citation>
    <scope>NUCLEOTIDE SEQUENCE [LARGE SCALE GENOMIC DNA]</scope>
    <source>
        <strain evidence="1 2">NIES-2285</strain>
    </source>
</reference>
<name>A0A1Y1I4I1_KLENI</name>
<keyword evidence="2" id="KW-1185">Reference proteome</keyword>
<dbReference type="Gene3D" id="3.80.10.10">
    <property type="entry name" value="Ribonuclease Inhibitor"/>
    <property type="match status" value="1"/>
</dbReference>
<evidence type="ECO:0000313" key="2">
    <source>
        <dbReference type="Proteomes" id="UP000054558"/>
    </source>
</evidence>
<accession>A0A1Y1I4I1</accession>
<dbReference type="InterPro" id="IPR032675">
    <property type="entry name" value="LRR_dom_sf"/>
</dbReference>
<sequence length="335" mass="37522">MAVLARISTVNKQWRRLCSNPELYKHVKIYGLLPAGALQWLAPRAGKIESLSFSNLVAAVGCAQPPLHVGSFGPDPRFPKPAQFRHLFAPDPAAYMRGLEAVLQACTHSLNSILLSAVSSVFSQGILGMFARHSPNLKCIKLEENQFAGAHGGLCQIAAGCPLVERFSISEMEYNMEDENSSLNDNTMGELVFHWRNLRHFSVDRNAITLQGLCLLRHCENLQTLYIGYLRDCGDQFFERFPAPDSMILSRSVKDIVIDVPAITVSGTIRPLVLLCPNVEDIDIVHEEWSWDDDEGVLDNHEDLAVLQQEYPKIVFKRFGEPFNIVAERIQDDCD</sequence>
<proteinExistence type="predicted"/>
<dbReference type="AlphaFoldDB" id="A0A1Y1I4I1"/>
<dbReference type="Proteomes" id="UP000054558">
    <property type="component" value="Unassembled WGS sequence"/>
</dbReference>
<organism evidence="1 2">
    <name type="scientific">Klebsormidium nitens</name>
    <name type="common">Green alga</name>
    <name type="synonym">Ulothrix nitens</name>
    <dbReference type="NCBI Taxonomy" id="105231"/>
    <lineage>
        <taxon>Eukaryota</taxon>
        <taxon>Viridiplantae</taxon>
        <taxon>Streptophyta</taxon>
        <taxon>Klebsormidiophyceae</taxon>
        <taxon>Klebsormidiales</taxon>
        <taxon>Klebsormidiaceae</taxon>
        <taxon>Klebsormidium</taxon>
    </lineage>
</organism>
<protein>
    <recommendedName>
        <fullName evidence="3">F-box domain-containing protein</fullName>
    </recommendedName>
</protein>
<evidence type="ECO:0000313" key="1">
    <source>
        <dbReference type="EMBL" id="GAQ85844.1"/>
    </source>
</evidence>
<dbReference type="SUPFAM" id="SSF52047">
    <property type="entry name" value="RNI-like"/>
    <property type="match status" value="1"/>
</dbReference>
<dbReference type="EMBL" id="DF237206">
    <property type="protein sequence ID" value="GAQ85844.1"/>
    <property type="molecule type" value="Genomic_DNA"/>
</dbReference>
<evidence type="ECO:0008006" key="3">
    <source>
        <dbReference type="Google" id="ProtNLM"/>
    </source>
</evidence>
<gene>
    <name evidence="1" type="ORF">KFL_002570120</name>
</gene>